<reference evidence="1 2" key="1">
    <citation type="journal article" date="2018" name="PLoS ONE">
        <title>The draft genome of Kipferlia bialata reveals reductive genome evolution in fornicate parasites.</title>
        <authorList>
            <person name="Tanifuji G."/>
            <person name="Takabayashi S."/>
            <person name="Kume K."/>
            <person name="Takagi M."/>
            <person name="Nakayama T."/>
            <person name="Kamikawa R."/>
            <person name="Inagaki Y."/>
            <person name="Hashimoto T."/>
        </authorList>
    </citation>
    <scope>NUCLEOTIDE SEQUENCE [LARGE SCALE GENOMIC DNA]</scope>
    <source>
        <strain evidence="1">NY0173</strain>
    </source>
</reference>
<name>A0A9K3GJX9_9EUKA</name>
<proteinExistence type="predicted"/>
<comment type="caution">
    <text evidence="1">The sequence shown here is derived from an EMBL/GenBank/DDBJ whole genome shotgun (WGS) entry which is preliminary data.</text>
</comment>
<protein>
    <submittedName>
        <fullName evidence="1">Uncharacterized protein</fullName>
    </submittedName>
</protein>
<keyword evidence="2" id="KW-1185">Reference proteome</keyword>
<evidence type="ECO:0000313" key="2">
    <source>
        <dbReference type="Proteomes" id="UP000265618"/>
    </source>
</evidence>
<gene>
    <name evidence="1" type="ORF">KIPB_008529</name>
</gene>
<organism evidence="1 2">
    <name type="scientific">Kipferlia bialata</name>
    <dbReference type="NCBI Taxonomy" id="797122"/>
    <lineage>
        <taxon>Eukaryota</taxon>
        <taxon>Metamonada</taxon>
        <taxon>Carpediemonas-like organisms</taxon>
        <taxon>Kipferlia</taxon>
    </lineage>
</organism>
<evidence type="ECO:0000313" key="1">
    <source>
        <dbReference type="EMBL" id="GIQ86639.1"/>
    </source>
</evidence>
<dbReference type="Proteomes" id="UP000265618">
    <property type="component" value="Unassembled WGS sequence"/>
</dbReference>
<accession>A0A9K3GJX9</accession>
<dbReference type="AlphaFoldDB" id="A0A9K3GJX9"/>
<sequence length="87" mass="8954">MSDPFVDLPDLDEVPGMGALPGLDLDDIDLSVGTVSVESGPGGVASIGELLAGTAMETDELPSLTANRLETFVESVMSILDVPPEPK</sequence>
<dbReference type="EMBL" id="BDIP01002668">
    <property type="protein sequence ID" value="GIQ86639.1"/>
    <property type="molecule type" value="Genomic_DNA"/>
</dbReference>
<feature type="non-terminal residue" evidence="1">
    <location>
        <position position="1"/>
    </location>
</feature>